<protein>
    <recommendedName>
        <fullName evidence="11">C2H2-type domain-containing protein</fullName>
    </recommendedName>
</protein>
<evidence type="ECO:0000313" key="13">
    <source>
        <dbReference type="Proteomes" id="UP000799776"/>
    </source>
</evidence>
<dbReference type="Gene3D" id="3.30.160.60">
    <property type="entry name" value="Classic Zinc Finger"/>
    <property type="match status" value="2"/>
</dbReference>
<dbReference type="Proteomes" id="UP000799776">
    <property type="component" value="Unassembled WGS sequence"/>
</dbReference>
<dbReference type="FunFam" id="3.30.160.60:FF:000100">
    <property type="entry name" value="Zinc finger 45-like"/>
    <property type="match status" value="1"/>
</dbReference>
<comment type="caution">
    <text evidence="12">The sequence shown here is derived from an EMBL/GenBank/DDBJ whole genome shotgun (WGS) entry which is preliminary data.</text>
</comment>
<evidence type="ECO:0000256" key="2">
    <source>
        <dbReference type="ARBA" id="ARBA00022723"/>
    </source>
</evidence>
<gene>
    <name evidence="12" type="ORF">K490DRAFT_60903</name>
</gene>
<keyword evidence="6" id="KW-0805">Transcription regulation</keyword>
<dbReference type="SUPFAM" id="SSF57667">
    <property type="entry name" value="beta-beta-alpha zinc fingers"/>
    <property type="match status" value="1"/>
</dbReference>
<dbReference type="InterPro" id="IPR051061">
    <property type="entry name" value="Zinc_finger_trans_reg"/>
</dbReference>
<dbReference type="PROSITE" id="PS50157">
    <property type="entry name" value="ZINC_FINGER_C2H2_2"/>
    <property type="match status" value="2"/>
</dbReference>
<evidence type="ECO:0000313" key="12">
    <source>
        <dbReference type="EMBL" id="KAF2091462.1"/>
    </source>
</evidence>
<evidence type="ECO:0000256" key="9">
    <source>
        <dbReference type="PROSITE-ProRule" id="PRU00042"/>
    </source>
</evidence>
<feature type="compositionally biased region" description="Basic residues" evidence="10">
    <location>
        <begin position="147"/>
        <end position="156"/>
    </location>
</feature>
<name>A0A9P4I1I7_9PEZI</name>
<feature type="region of interest" description="Disordered" evidence="10">
    <location>
        <begin position="117"/>
        <end position="160"/>
    </location>
</feature>
<evidence type="ECO:0000256" key="8">
    <source>
        <dbReference type="ARBA" id="ARBA00023242"/>
    </source>
</evidence>
<dbReference type="OrthoDB" id="8922241at2759"/>
<organism evidence="12 13">
    <name type="scientific">Saccharata proteae CBS 121410</name>
    <dbReference type="NCBI Taxonomy" id="1314787"/>
    <lineage>
        <taxon>Eukaryota</taxon>
        <taxon>Fungi</taxon>
        <taxon>Dikarya</taxon>
        <taxon>Ascomycota</taxon>
        <taxon>Pezizomycotina</taxon>
        <taxon>Dothideomycetes</taxon>
        <taxon>Dothideomycetes incertae sedis</taxon>
        <taxon>Botryosphaeriales</taxon>
        <taxon>Saccharataceae</taxon>
        <taxon>Saccharata</taxon>
    </lineage>
</organism>
<dbReference type="GO" id="GO:0008270">
    <property type="term" value="F:zinc ion binding"/>
    <property type="evidence" value="ECO:0007669"/>
    <property type="project" value="UniProtKB-KW"/>
</dbReference>
<keyword evidence="13" id="KW-1185">Reference proteome</keyword>
<comment type="subcellular location">
    <subcellularLocation>
        <location evidence="1">Nucleus</location>
    </subcellularLocation>
</comment>
<evidence type="ECO:0000256" key="10">
    <source>
        <dbReference type="SAM" id="MobiDB-lite"/>
    </source>
</evidence>
<keyword evidence="7" id="KW-0804">Transcription</keyword>
<keyword evidence="5" id="KW-0862">Zinc</keyword>
<keyword evidence="2" id="KW-0479">Metal-binding</keyword>
<proteinExistence type="predicted"/>
<reference evidence="12" key="1">
    <citation type="journal article" date="2020" name="Stud. Mycol.">
        <title>101 Dothideomycetes genomes: a test case for predicting lifestyles and emergence of pathogens.</title>
        <authorList>
            <person name="Haridas S."/>
            <person name="Albert R."/>
            <person name="Binder M."/>
            <person name="Bloem J."/>
            <person name="Labutti K."/>
            <person name="Salamov A."/>
            <person name="Andreopoulos B."/>
            <person name="Baker S."/>
            <person name="Barry K."/>
            <person name="Bills G."/>
            <person name="Bluhm B."/>
            <person name="Cannon C."/>
            <person name="Castanera R."/>
            <person name="Culley D."/>
            <person name="Daum C."/>
            <person name="Ezra D."/>
            <person name="Gonzalez J."/>
            <person name="Henrissat B."/>
            <person name="Kuo A."/>
            <person name="Liang C."/>
            <person name="Lipzen A."/>
            <person name="Lutzoni F."/>
            <person name="Magnuson J."/>
            <person name="Mondo S."/>
            <person name="Nolan M."/>
            <person name="Ohm R."/>
            <person name="Pangilinan J."/>
            <person name="Park H.-J."/>
            <person name="Ramirez L."/>
            <person name="Alfaro M."/>
            <person name="Sun H."/>
            <person name="Tritt A."/>
            <person name="Yoshinaga Y."/>
            <person name="Zwiers L.-H."/>
            <person name="Turgeon B."/>
            <person name="Goodwin S."/>
            <person name="Spatafora J."/>
            <person name="Crous P."/>
            <person name="Grigoriev I."/>
        </authorList>
    </citation>
    <scope>NUCLEOTIDE SEQUENCE</scope>
    <source>
        <strain evidence="12">CBS 121410</strain>
    </source>
</reference>
<dbReference type="PANTHER" id="PTHR46179">
    <property type="entry name" value="ZINC FINGER PROTEIN"/>
    <property type="match status" value="1"/>
</dbReference>
<evidence type="ECO:0000256" key="6">
    <source>
        <dbReference type="ARBA" id="ARBA00023015"/>
    </source>
</evidence>
<dbReference type="Pfam" id="PF00096">
    <property type="entry name" value="zf-C2H2"/>
    <property type="match status" value="1"/>
</dbReference>
<feature type="compositionally biased region" description="Low complexity" evidence="10">
    <location>
        <begin position="132"/>
        <end position="141"/>
    </location>
</feature>
<dbReference type="AlphaFoldDB" id="A0A9P4I1I7"/>
<evidence type="ECO:0000256" key="4">
    <source>
        <dbReference type="ARBA" id="ARBA00022771"/>
    </source>
</evidence>
<evidence type="ECO:0000256" key="5">
    <source>
        <dbReference type="ARBA" id="ARBA00022833"/>
    </source>
</evidence>
<accession>A0A9P4I1I7</accession>
<dbReference type="GO" id="GO:0005634">
    <property type="term" value="C:nucleus"/>
    <property type="evidence" value="ECO:0007669"/>
    <property type="project" value="UniProtKB-SubCell"/>
</dbReference>
<sequence length="256" mass="29209">MDGPYPDPDHLLYQHDPFTDDLFAHDLPSAIPSSGIETPISAAHFLNQPEWPTTSDSFSLGYEGYEDYEGYGEYDGAFGQLPQDTSRPMLELDMDGIAQFAGPSMCIQPEDVHVWTNDAYNPGDRIAPPAPQQNQQQQQQQRATSTKPHRQRRATPRRNGFPCENCEKVFNRKCDLKRHGKNHIKTTERRYKCKRCDKGFLYPKDLQRHLETHSDASRRSRLSCPVDGCTPKGFGRKDNLRRHMQRCHGSGSQDSS</sequence>
<keyword evidence="8" id="KW-0539">Nucleus</keyword>
<keyword evidence="3" id="KW-0677">Repeat</keyword>
<evidence type="ECO:0000256" key="3">
    <source>
        <dbReference type="ARBA" id="ARBA00022737"/>
    </source>
</evidence>
<dbReference type="SMART" id="SM00355">
    <property type="entry name" value="ZnF_C2H2"/>
    <property type="match status" value="3"/>
</dbReference>
<dbReference type="Pfam" id="PF13894">
    <property type="entry name" value="zf-C2H2_4"/>
    <property type="match status" value="1"/>
</dbReference>
<evidence type="ECO:0000256" key="1">
    <source>
        <dbReference type="ARBA" id="ARBA00004123"/>
    </source>
</evidence>
<dbReference type="InterPro" id="IPR036236">
    <property type="entry name" value="Znf_C2H2_sf"/>
</dbReference>
<dbReference type="InterPro" id="IPR013087">
    <property type="entry name" value="Znf_C2H2_type"/>
</dbReference>
<feature type="domain" description="C2H2-type" evidence="11">
    <location>
        <begin position="161"/>
        <end position="188"/>
    </location>
</feature>
<dbReference type="PANTHER" id="PTHR46179:SF13">
    <property type="entry name" value="C2H2-TYPE DOMAIN-CONTAINING PROTEIN"/>
    <property type="match status" value="1"/>
</dbReference>
<dbReference type="EMBL" id="ML978711">
    <property type="protein sequence ID" value="KAF2091462.1"/>
    <property type="molecule type" value="Genomic_DNA"/>
</dbReference>
<feature type="domain" description="C2H2-type" evidence="11">
    <location>
        <begin position="191"/>
        <end position="218"/>
    </location>
</feature>
<evidence type="ECO:0000259" key="11">
    <source>
        <dbReference type="PROSITE" id="PS50157"/>
    </source>
</evidence>
<dbReference type="PROSITE" id="PS00028">
    <property type="entry name" value="ZINC_FINGER_C2H2_1"/>
    <property type="match status" value="2"/>
</dbReference>
<dbReference type="GO" id="GO:0006357">
    <property type="term" value="P:regulation of transcription by RNA polymerase II"/>
    <property type="evidence" value="ECO:0007669"/>
    <property type="project" value="TreeGrafter"/>
</dbReference>
<keyword evidence="4 9" id="KW-0863">Zinc-finger</keyword>
<evidence type="ECO:0000256" key="7">
    <source>
        <dbReference type="ARBA" id="ARBA00023163"/>
    </source>
</evidence>